<dbReference type="Gene3D" id="3.90.1720.10">
    <property type="entry name" value="endopeptidase domain like (from Nostoc punctiforme)"/>
    <property type="match status" value="1"/>
</dbReference>
<name>A0A174JDM8_9CLOT</name>
<organism evidence="1 2">
    <name type="scientific">Clostridium disporicum</name>
    <dbReference type="NCBI Taxonomy" id="84024"/>
    <lineage>
        <taxon>Bacteria</taxon>
        <taxon>Bacillati</taxon>
        <taxon>Bacillota</taxon>
        <taxon>Clostridia</taxon>
        <taxon>Eubacteriales</taxon>
        <taxon>Clostridiaceae</taxon>
        <taxon>Clostridium</taxon>
    </lineage>
</organism>
<proteinExistence type="predicted"/>
<protein>
    <submittedName>
        <fullName evidence="1">Uncharacterized protein</fullName>
    </submittedName>
</protein>
<accession>A0A174JDM8</accession>
<dbReference type="RefSeq" id="WP_042402128.1">
    <property type="nucleotide sequence ID" value="NZ_CYYT01000047.1"/>
</dbReference>
<dbReference type="GeneID" id="83013218"/>
<gene>
    <name evidence="1" type="ORF">ERS852470_03481</name>
</gene>
<dbReference type="Proteomes" id="UP000095558">
    <property type="component" value="Unassembled WGS sequence"/>
</dbReference>
<evidence type="ECO:0000313" key="1">
    <source>
        <dbReference type="EMBL" id="CUO82662.1"/>
    </source>
</evidence>
<reference evidence="1 2" key="1">
    <citation type="submission" date="2015-09" db="EMBL/GenBank/DDBJ databases">
        <authorList>
            <consortium name="Pathogen Informatics"/>
        </authorList>
    </citation>
    <scope>NUCLEOTIDE SEQUENCE [LARGE SCALE GENOMIC DNA]</scope>
    <source>
        <strain evidence="1 2">2789STDY5834855</strain>
    </source>
</reference>
<sequence>MNNKHIYIVLSRTGTTFSNIIALFTQKEYSHVSLSLDASFTQMFSFGRKIPSKVLPAGLVEENLYSGVFAMYPKSKCLVYKIDVTDEQLTYLQNSIDNFFKNKDDYKYSVLGTVTAYFNRPLKREKYYFCSQFVAELLINSGIYKTDKLPEVIKPMDLLEIPNKTFVYEGIISEENYQNYLENNYSVFKSQRLSKALSRLIP</sequence>
<dbReference type="InterPro" id="IPR038765">
    <property type="entry name" value="Papain-like_cys_pep_sf"/>
</dbReference>
<dbReference type="SUPFAM" id="SSF54001">
    <property type="entry name" value="Cysteine proteinases"/>
    <property type="match status" value="1"/>
</dbReference>
<evidence type="ECO:0000313" key="2">
    <source>
        <dbReference type="Proteomes" id="UP000095558"/>
    </source>
</evidence>
<dbReference type="AlphaFoldDB" id="A0A174JDM8"/>
<dbReference type="EMBL" id="CYZV01000060">
    <property type="protein sequence ID" value="CUO82662.1"/>
    <property type="molecule type" value="Genomic_DNA"/>
</dbReference>